<dbReference type="Pfam" id="PF20116">
    <property type="entry name" value="DUF6506"/>
    <property type="match status" value="1"/>
</dbReference>
<protein>
    <submittedName>
        <fullName evidence="1">Uncharacterized protein</fullName>
    </submittedName>
</protein>
<evidence type="ECO:0000313" key="1">
    <source>
        <dbReference type="EMBL" id="PWR72094.1"/>
    </source>
</evidence>
<name>A0A2V2MVA7_9EURY</name>
<dbReference type="RefSeq" id="WP_109968584.1">
    <property type="nucleotide sequence ID" value="NZ_CP176093.1"/>
</dbReference>
<organism evidence="1 2">
    <name type="scientific">Methanospirillum lacunae</name>
    <dbReference type="NCBI Taxonomy" id="668570"/>
    <lineage>
        <taxon>Archaea</taxon>
        <taxon>Methanobacteriati</taxon>
        <taxon>Methanobacteriota</taxon>
        <taxon>Stenosarchaea group</taxon>
        <taxon>Methanomicrobia</taxon>
        <taxon>Methanomicrobiales</taxon>
        <taxon>Methanospirillaceae</taxon>
        <taxon>Methanospirillum</taxon>
    </lineage>
</organism>
<dbReference type="AlphaFoldDB" id="A0A2V2MVA7"/>
<keyword evidence="2" id="KW-1185">Reference proteome</keyword>
<dbReference type="InterPro" id="IPR045441">
    <property type="entry name" value="DUF6506"/>
</dbReference>
<dbReference type="EMBL" id="QGMY01000007">
    <property type="protein sequence ID" value="PWR72094.1"/>
    <property type="molecule type" value="Genomic_DNA"/>
</dbReference>
<proteinExistence type="predicted"/>
<gene>
    <name evidence="1" type="ORF">DK846_08880</name>
</gene>
<dbReference type="Proteomes" id="UP000245657">
    <property type="component" value="Unassembled WGS sequence"/>
</dbReference>
<dbReference type="OrthoDB" id="89289at2157"/>
<sequence>MVLKAAFIFVAPDADPVKHRSVITTPEVILTTVGVANYQMAEKIAKSLVDEGVGAIELCGGFGIEGTAAVKKAVAGKAVVGVVRFDPHPGLEFRSGDDLFSRTG</sequence>
<accession>A0A2V2MVA7</accession>
<comment type="caution">
    <text evidence="1">The sequence shown here is derived from an EMBL/GenBank/DDBJ whole genome shotgun (WGS) entry which is preliminary data.</text>
</comment>
<reference evidence="1 2" key="1">
    <citation type="submission" date="2018-05" db="EMBL/GenBank/DDBJ databases">
        <title>Draft genome of Methanospirillum lacunae Ki8-1.</title>
        <authorList>
            <person name="Dueholm M.S."/>
            <person name="Nielsen P.H."/>
            <person name="Bakmann L.F."/>
            <person name="Otzen D.E."/>
        </authorList>
    </citation>
    <scope>NUCLEOTIDE SEQUENCE [LARGE SCALE GENOMIC DNA]</scope>
    <source>
        <strain evidence="1 2">Ki8-1</strain>
    </source>
</reference>
<dbReference type="GeneID" id="97548040"/>
<evidence type="ECO:0000313" key="2">
    <source>
        <dbReference type="Proteomes" id="UP000245657"/>
    </source>
</evidence>